<dbReference type="PANTHER" id="PTHR12714:SF9">
    <property type="entry name" value="PROTEIN-S-ISOPRENYLCYSTEINE O-METHYLTRANSFERASE"/>
    <property type="match status" value="1"/>
</dbReference>
<comment type="caution">
    <text evidence="6">The sequence shown here is derived from an EMBL/GenBank/DDBJ whole genome shotgun (WGS) entry which is preliminary data.</text>
</comment>
<sequence>LHHLGKNAAVAINAAIFLLFILFLPFRDKIEWRSKGMFSAFILALFAEMFGVPLLIYLLYPLGADSGIWGTVGLGKIKVSAYYFSLEWPTKAVGVWMTLIGMLLIFFGWMKIHKSERLVTSGIYRYMRHPQYTGIFLIITGWMFRWPNALTLVMYPILLILYYRLARREEKQVLKEYGDAYLKYKESTPMFFPIKLFSKRKEIAKC</sequence>
<proteinExistence type="predicted"/>
<name>X1D261_9ZZZZ</name>
<evidence type="ECO:0000256" key="3">
    <source>
        <dbReference type="ARBA" id="ARBA00022989"/>
    </source>
</evidence>
<organism evidence="6">
    <name type="scientific">marine sediment metagenome</name>
    <dbReference type="NCBI Taxonomy" id="412755"/>
    <lineage>
        <taxon>unclassified sequences</taxon>
        <taxon>metagenomes</taxon>
        <taxon>ecological metagenomes</taxon>
    </lineage>
</organism>
<keyword evidence="2 5" id="KW-0812">Transmembrane</keyword>
<reference evidence="6" key="1">
    <citation type="journal article" date="2014" name="Front. Microbiol.">
        <title>High frequency of phylogenetically diverse reductive dehalogenase-homologous genes in deep subseafloor sedimentary metagenomes.</title>
        <authorList>
            <person name="Kawai M."/>
            <person name="Futagami T."/>
            <person name="Toyoda A."/>
            <person name="Takaki Y."/>
            <person name="Nishi S."/>
            <person name="Hori S."/>
            <person name="Arai W."/>
            <person name="Tsubouchi T."/>
            <person name="Morono Y."/>
            <person name="Uchiyama I."/>
            <person name="Ito T."/>
            <person name="Fujiyama A."/>
            <person name="Inagaki F."/>
            <person name="Takami H."/>
        </authorList>
    </citation>
    <scope>NUCLEOTIDE SEQUENCE</scope>
    <source>
        <strain evidence="6">Expedition CK06-06</strain>
    </source>
</reference>
<feature type="transmembrane region" description="Helical" evidence="5">
    <location>
        <begin position="124"/>
        <end position="143"/>
    </location>
</feature>
<keyword evidence="4 5" id="KW-0472">Membrane</keyword>
<feature type="transmembrane region" description="Helical" evidence="5">
    <location>
        <begin position="38"/>
        <end position="60"/>
    </location>
</feature>
<feature type="non-terminal residue" evidence="6">
    <location>
        <position position="1"/>
    </location>
</feature>
<dbReference type="GO" id="GO:0016740">
    <property type="term" value="F:transferase activity"/>
    <property type="evidence" value="ECO:0007669"/>
    <property type="project" value="UniProtKB-ARBA"/>
</dbReference>
<dbReference type="EMBL" id="BART01025811">
    <property type="protein sequence ID" value="GAG90566.1"/>
    <property type="molecule type" value="Genomic_DNA"/>
</dbReference>
<dbReference type="Pfam" id="PF04191">
    <property type="entry name" value="PEMT"/>
    <property type="match status" value="1"/>
</dbReference>
<gene>
    <name evidence="6" type="ORF">S01H4_46226</name>
</gene>
<evidence type="ECO:0000256" key="1">
    <source>
        <dbReference type="ARBA" id="ARBA00004127"/>
    </source>
</evidence>
<dbReference type="Gene3D" id="1.20.120.1630">
    <property type="match status" value="1"/>
</dbReference>
<evidence type="ECO:0000313" key="6">
    <source>
        <dbReference type="EMBL" id="GAG90566.1"/>
    </source>
</evidence>
<comment type="subcellular location">
    <subcellularLocation>
        <location evidence="1">Endomembrane system</location>
        <topology evidence="1">Multi-pass membrane protein</topology>
    </subcellularLocation>
</comment>
<feature type="transmembrane region" description="Helical" evidence="5">
    <location>
        <begin position="93"/>
        <end position="112"/>
    </location>
</feature>
<protein>
    <recommendedName>
        <fullName evidence="7">Steroid 5-alpha reductase C-terminal domain-containing protein</fullName>
    </recommendedName>
</protein>
<accession>X1D261</accession>
<evidence type="ECO:0000256" key="2">
    <source>
        <dbReference type="ARBA" id="ARBA00022692"/>
    </source>
</evidence>
<dbReference type="AlphaFoldDB" id="X1D261"/>
<dbReference type="GO" id="GO:0012505">
    <property type="term" value="C:endomembrane system"/>
    <property type="evidence" value="ECO:0007669"/>
    <property type="project" value="UniProtKB-SubCell"/>
</dbReference>
<evidence type="ECO:0008006" key="7">
    <source>
        <dbReference type="Google" id="ProtNLM"/>
    </source>
</evidence>
<evidence type="ECO:0000256" key="5">
    <source>
        <dbReference type="SAM" id="Phobius"/>
    </source>
</evidence>
<evidence type="ECO:0000256" key="4">
    <source>
        <dbReference type="ARBA" id="ARBA00023136"/>
    </source>
</evidence>
<feature type="transmembrane region" description="Helical" evidence="5">
    <location>
        <begin position="6"/>
        <end position="26"/>
    </location>
</feature>
<dbReference type="InterPro" id="IPR007318">
    <property type="entry name" value="Phopholipid_MeTrfase"/>
</dbReference>
<dbReference type="PANTHER" id="PTHR12714">
    <property type="entry name" value="PROTEIN-S ISOPRENYLCYSTEINE O-METHYLTRANSFERASE"/>
    <property type="match status" value="1"/>
</dbReference>
<keyword evidence="3 5" id="KW-1133">Transmembrane helix</keyword>
<feature type="transmembrane region" description="Helical" evidence="5">
    <location>
        <begin position="149"/>
        <end position="166"/>
    </location>
</feature>